<protein>
    <submittedName>
        <fullName evidence="4">Glycosyltransferase involved in cell wall bisynthesis</fullName>
    </submittedName>
</protein>
<evidence type="ECO:0000259" key="2">
    <source>
        <dbReference type="Pfam" id="PF00534"/>
    </source>
</evidence>
<keyword evidence="1 4" id="KW-0808">Transferase</keyword>
<dbReference type="PANTHER" id="PTHR46401">
    <property type="entry name" value="GLYCOSYLTRANSFERASE WBBK-RELATED"/>
    <property type="match status" value="1"/>
</dbReference>
<evidence type="ECO:0000256" key="1">
    <source>
        <dbReference type="ARBA" id="ARBA00022679"/>
    </source>
</evidence>
<dbReference type="PANTHER" id="PTHR46401:SF2">
    <property type="entry name" value="GLYCOSYLTRANSFERASE WBBK-RELATED"/>
    <property type="match status" value="1"/>
</dbReference>
<dbReference type="AlphaFoldDB" id="A0A1I4AEV0"/>
<dbReference type="InterPro" id="IPR001296">
    <property type="entry name" value="Glyco_trans_1"/>
</dbReference>
<dbReference type="GO" id="GO:0009103">
    <property type="term" value="P:lipopolysaccharide biosynthetic process"/>
    <property type="evidence" value="ECO:0007669"/>
    <property type="project" value="TreeGrafter"/>
</dbReference>
<evidence type="ECO:0000313" key="4">
    <source>
        <dbReference type="EMBL" id="SFK54249.1"/>
    </source>
</evidence>
<proteinExistence type="predicted"/>
<evidence type="ECO:0000259" key="3">
    <source>
        <dbReference type="Pfam" id="PF12000"/>
    </source>
</evidence>
<dbReference type="EMBL" id="FORX01000035">
    <property type="protein sequence ID" value="SFK54249.1"/>
    <property type="molecule type" value="Genomic_DNA"/>
</dbReference>
<gene>
    <name evidence="4" type="ORF">SAMN04488082_1354</name>
</gene>
<name>A0A1I4AEV0_9BACT</name>
<dbReference type="GO" id="GO:0016757">
    <property type="term" value="F:glycosyltransferase activity"/>
    <property type="evidence" value="ECO:0007669"/>
    <property type="project" value="InterPro"/>
</dbReference>
<dbReference type="Pfam" id="PF00534">
    <property type="entry name" value="Glycos_transf_1"/>
    <property type="match status" value="1"/>
</dbReference>
<feature type="domain" description="Glycosyl transferase family 4" evidence="3">
    <location>
        <begin position="26"/>
        <end position="193"/>
    </location>
</feature>
<organism evidence="4 5">
    <name type="scientific">Desulfomicrobium apsheronum</name>
    <dbReference type="NCBI Taxonomy" id="52560"/>
    <lineage>
        <taxon>Bacteria</taxon>
        <taxon>Pseudomonadati</taxon>
        <taxon>Thermodesulfobacteriota</taxon>
        <taxon>Desulfovibrionia</taxon>
        <taxon>Desulfovibrionales</taxon>
        <taxon>Desulfomicrobiaceae</taxon>
        <taxon>Desulfomicrobium</taxon>
    </lineage>
</organism>
<dbReference type="Proteomes" id="UP000198635">
    <property type="component" value="Unassembled WGS sequence"/>
</dbReference>
<feature type="domain" description="Glycosyl transferase family 1" evidence="2">
    <location>
        <begin position="222"/>
        <end position="378"/>
    </location>
</feature>
<reference evidence="5" key="1">
    <citation type="submission" date="2016-10" db="EMBL/GenBank/DDBJ databases">
        <authorList>
            <person name="Varghese N."/>
            <person name="Submissions S."/>
        </authorList>
    </citation>
    <scope>NUCLEOTIDE SEQUENCE [LARGE SCALE GENOMIC DNA]</scope>
    <source>
        <strain evidence="5">DSM 5918</strain>
    </source>
</reference>
<dbReference type="RefSeq" id="WP_092379633.1">
    <property type="nucleotide sequence ID" value="NZ_FORX01000035.1"/>
</dbReference>
<dbReference type="Gene3D" id="3.40.50.2000">
    <property type="entry name" value="Glycogen Phosphorylase B"/>
    <property type="match status" value="2"/>
</dbReference>
<dbReference type="OrthoDB" id="5416057at2"/>
<accession>A0A1I4AEV0</accession>
<dbReference type="STRING" id="52560.SAMN04488082_1354"/>
<keyword evidence="5" id="KW-1185">Reference proteome</keyword>
<dbReference type="Pfam" id="PF12000">
    <property type="entry name" value="Glyco_trans_4_3"/>
    <property type="match status" value="1"/>
</dbReference>
<sequence length="411" mass="46321">MRILFTHVNFPAQFRNLASLLGRDPGNEVVFATQEERPEWNIPGVRKVVYVPERPEQAPEQALMRRFRNTEKKAEAALRAMLQLRAQGFVPDVIYGHSGWGSTMFLQDVFPEAAFMGYFEWFYGADSADMRFSGKPLSLEARTEVRVNNLPILADLAACDQGICPTRWQLEQFPAEFRSKISVIHDGLDTNYFSPDAASRMVLPGLDLSGASEIVTYATRGMEPYRGFPQFLEAAVEVVRKRPECHVVIGGSDRSCYGAPPAPGKTWKEVLVERLRPDPERIHFVGALPYAHYLTLLQASSVHVYLTRPFVLSWSFLEALSCGCLVVASDTEPVREVATDGHNVLMTDFRSPQAIAARIIEALENRSHLRNVREEARRTVVNGYDLRKLLPLQVDTLRKTVEKRGIKISSL</sequence>
<evidence type="ECO:0000313" key="5">
    <source>
        <dbReference type="Proteomes" id="UP000198635"/>
    </source>
</evidence>
<dbReference type="InterPro" id="IPR022623">
    <property type="entry name" value="Glyco_trans_4"/>
</dbReference>
<dbReference type="SUPFAM" id="SSF53756">
    <property type="entry name" value="UDP-Glycosyltransferase/glycogen phosphorylase"/>
    <property type="match status" value="1"/>
</dbReference>